<evidence type="ECO:0008006" key="3">
    <source>
        <dbReference type="Google" id="ProtNLM"/>
    </source>
</evidence>
<sequence>MKNIILSFIFCVIALVSCHSKDEASYYFSDSERDTLLTNIISIISEKALYATDSTKYQAKFRAEYVGRLPLYQFIHLEKDTSGVYRYLISRPVAGRKDLLRGVIGSFTLKANSFEIDQFEEVVNTPHYDKETVQERGGFLFREFVKKGHLTEYLAMKHYVEWPDSTLRYDKQKRAWVSTIGL</sequence>
<keyword evidence="2" id="KW-1185">Reference proteome</keyword>
<dbReference type="RefSeq" id="WP_377977430.1">
    <property type="nucleotide sequence ID" value="NZ_JBBKYA010000007.1"/>
</dbReference>
<organism evidence="1 2">
    <name type="scientific">Aquirufa echingensis</name>
    <dbReference type="NCBI Taxonomy" id="3096516"/>
    <lineage>
        <taxon>Bacteria</taxon>
        <taxon>Pseudomonadati</taxon>
        <taxon>Bacteroidota</taxon>
        <taxon>Cytophagia</taxon>
        <taxon>Cytophagales</taxon>
        <taxon>Flectobacillaceae</taxon>
        <taxon>Aquirufa</taxon>
    </lineage>
</organism>
<evidence type="ECO:0000313" key="1">
    <source>
        <dbReference type="EMBL" id="MFD3276994.1"/>
    </source>
</evidence>
<reference evidence="1 2" key="1">
    <citation type="submission" date="2024-03" db="EMBL/GenBank/DDBJ databases">
        <title>Aquirufa genome sequencing.</title>
        <authorList>
            <person name="Pitt A."/>
            <person name="Hahn M.W."/>
        </authorList>
    </citation>
    <scope>NUCLEOTIDE SEQUENCE [LARGE SCALE GENOMIC DNA]</scope>
    <source>
        <strain evidence="1 2">PLAD-142S6K</strain>
    </source>
</reference>
<dbReference type="PROSITE" id="PS51257">
    <property type="entry name" value="PROKAR_LIPOPROTEIN"/>
    <property type="match status" value="1"/>
</dbReference>
<gene>
    <name evidence="1" type="ORF">SKC38_12210</name>
</gene>
<name>A0ABW6D1W1_9BACT</name>
<proteinExistence type="predicted"/>
<dbReference type="Proteomes" id="UP001598114">
    <property type="component" value="Unassembled WGS sequence"/>
</dbReference>
<dbReference type="EMBL" id="JBBKYA010000007">
    <property type="protein sequence ID" value="MFD3276994.1"/>
    <property type="molecule type" value="Genomic_DNA"/>
</dbReference>
<protein>
    <recommendedName>
        <fullName evidence="3">Lipoprotein</fullName>
    </recommendedName>
</protein>
<comment type="caution">
    <text evidence="1">The sequence shown here is derived from an EMBL/GenBank/DDBJ whole genome shotgun (WGS) entry which is preliminary data.</text>
</comment>
<accession>A0ABW6D1W1</accession>
<evidence type="ECO:0000313" key="2">
    <source>
        <dbReference type="Proteomes" id="UP001598114"/>
    </source>
</evidence>